<name>A0A4R7ZKX9_9ACTN</name>
<dbReference type="GO" id="GO:0010038">
    <property type="term" value="P:response to metal ion"/>
    <property type="evidence" value="ECO:0007669"/>
    <property type="project" value="InterPro"/>
</dbReference>
<protein>
    <submittedName>
        <fullName evidence="2">Periplasmic divalent cation tolerance protein</fullName>
    </submittedName>
</protein>
<dbReference type="InterPro" id="IPR004323">
    <property type="entry name" value="Ion_tolerance_CutA"/>
</dbReference>
<dbReference type="GO" id="GO:0005507">
    <property type="term" value="F:copper ion binding"/>
    <property type="evidence" value="ECO:0007669"/>
    <property type="project" value="TreeGrafter"/>
</dbReference>
<dbReference type="AlphaFoldDB" id="A0A4R7ZKX9"/>
<gene>
    <name evidence="2" type="ORF">EV650_4454</name>
</gene>
<dbReference type="InterPro" id="IPR015867">
    <property type="entry name" value="N-reg_PII/ATP_PRibTrfase_C"/>
</dbReference>
<reference evidence="2 3" key="1">
    <citation type="submission" date="2019-03" db="EMBL/GenBank/DDBJ databases">
        <title>Genomic Encyclopedia of Type Strains, Phase III (KMG-III): the genomes of soil and plant-associated and newly described type strains.</title>
        <authorList>
            <person name="Whitman W."/>
        </authorList>
    </citation>
    <scope>NUCLEOTIDE SEQUENCE [LARGE SCALE GENOMIC DNA]</scope>
    <source>
        <strain evidence="2 3">VKM Ac-2570</strain>
    </source>
</reference>
<dbReference type="EMBL" id="SODF01000002">
    <property type="protein sequence ID" value="TDW17876.1"/>
    <property type="molecule type" value="Genomic_DNA"/>
</dbReference>
<comment type="similarity">
    <text evidence="1">Belongs to the CutA family.</text>
</comment>
<keyword evidence="3" id="KW-1185">Reference proteome</keyword>
<evidence type="ECO:0000256" key="1">
    <source>
        <dbReference type="ARBA" id="ARBA00010169"/>
    </source>
</evidence>
<dbReference type="PANTHER" id="PTHR23419:SF8">
    <property type="entry name" value="FI09726P"/>
    <property type="match status" value="1"/>
</dbReference>
<dbReference type="Gene3D" id="3.30.70.120">
    <property type="match status" value="1"/>
</dbReference>
<sequence length="106" mass="11308">MSGYLQVSTATATREEAVQLAASAVGAGLAAGAQVVGPVVSVFWHEGQYGEGEEWQVLLKTTERRYTELEAHLLANHSWSNPEVSAVLITSGSAGYLDWLDQTTKG</sequence>
<dbReference type="SUPFAM" id="SSF54913">
    <property type="entry name" value="GlnB-like"/>
    <property type="match status" value="1"/>
</dbReference>
<accession>A0A4R7ZKX9</accession>
<dbReference type="Proteomes" id="UP000295447">
    <property type="component" value="Unassembled WGS sequence"/>
</dbReference>
<dbReference type="InterPro" id="IPR011322">
    <property type="entry name" value="N-reg_PII-like_a/b"/>
</dbReference>
<dbReference type="PANTHER" id="PTHR23419">
    <property type="entry name" value="DIVALENT CATION TOLERANCE CUTA-RELATED"/>
    <property type="match status" value="1"/>
</dbReference>
<proteinExistence type="inferred from homology"/>
<comment type="caution">
    <text evidence="2">The sequence shown here is derived from an EMBL/GenBank/DDBJ whole genome shotgun (WGS) entry which is preliminary data.</text>
</comment>
<evidence type="ECO:0000313" key="2">
    <source>
        <dbReference type="EMBL" id="TDW17876.1"/>
    </source>
</evidence>
<dbReference type="Pfam" id="PF03091">
    <property type="entry name" value="CutA1"/>
    <property type="match status" value="1"/>
</dbReference>
<dbReference type="OrthoDB" id="37622at2"/>
<organism evidence="2 3">
    <name type="scientific">Kribbella kalugense</name>
    <dbReference type="NCBI Taxonomy" id="2512221"/>
    <lineage>
        <taxon>Bacteria</taxon>
        <taxon>Bacillati</taxon>
        <taxon>Actinomycetota</taxon>
        <taxon>Actinomycetes</taxon>
        <taxon>Propionibacteriales</taxon>
        <taxon>Kribbellaceae</taxon>
        <taxon>Kribbella</taxon>
    </lineage>
</organism>
<dbReference type="RefSeq" id="WP_134120938.1">
    <property type="nucleotide sequence ID" value="NZ_SODF01000002.1"/>
</dbReference>
<evidence type="ECO:0000313" key="3">
    <source>
        <dbReference type="Proteomes" id="UP000295447"/>
    </source>
</evidence>